<sequence length="51" mass="5988">MNQQDLLEYISARLEFLEAMESIDTTGEYVYLGERLALREILAYLEQETSQ</sequence>
<evidence type="ECO:0000313" key="2">
    <source>
        <dbReference type="Proteomes" id="UP000242310"/>
    </source>
</evidence>
<organism evidence="1 2">
    <name type="scientific">Salsuginibacillus halophilus</name>
    <dbReference type="NCBI Taxonomy" id="517424"/>
    <lineage>
        <taxon>Bacteria</taxon>
        <taxon>Bacillati</taxon>
        <taxon>Bacillota</taxon>
        <taxon>Bacilli</taxon>
        <taxon>Bacillales</taxon>
        <taxon>Bacillaceae</taxon>
        <taxon>Salsuginibacillus</taxon>
    </lineage>
</organism>
<dbReference type="Proteomes" id="UP000242310">
    <property type="component" value="Unassembled WGS sequence"/>
</dbReference>
<name>A0A2P8HKX2_9BACI</name>
<reference evidence="1 2" key="1">
    <citation type="submission" date="2018-03" db="EMBL/GenBank/DDBJ databases">
        <title>Genomic Encyclopedia of Type Strains, Phase III (KMG-III): the genomes of soil and plant-associated and newly described type strains.</title>
        <authorList>
            <person name="Whitman W."/>
        </authorList>
    </citation>
    <scope>NUCLEOTIDE SEQUENCE [LARGE SCALE GENOMIC DNA]</scope>
    <source>
        <strain evidence="1 2">CGMCC 1.07653</strain>
    </source>
</reference>
<protein>
    <submittedName>
        <fullName evidence="1">Uncharacterized protein</fullName>
    </submittedName>
</protein>
<keyword evidence="2" id="KW-1185">Reference proteome</keyword>
<comment type="caution">
    <text evidence="1">The sequence shown here is derived from an EMBL/GenBank/DDBJ whole genome shotgun (WGS) entry which is preliminary data.</text>
</comment>
<gene>
    <name evidence="1" type="ORF">B0H94_10517</name>
</gene>
<dbReference type="AlphaFoldDB" id="A0A2P8HKX2"/>
<evidence type="ECO:0000313" key="1">
    <source>
        <dbReference type="EMBL" id="PSL46867.1"/>
    </source>
</evidence>
<accession>A0A2P8HKX2</accession>
<dbReference type="EMBL" id="PYAV01000005">
    <property type="protein sequence ID" value="PSL46867.1"/>
    <property type="molecule type" value="Genomic_DNA"/>
</dbReference>
<dbReference type="RefSeq" id="WP_181315277.1">
    <property type="nucleotide sequence ID" value="NZ_PYAV01000005.1"/>
</dbReference>
<proteinExistence type="predicted"/>